<dbReference type="OrthoDB" id="275746at2157"/>
<sequence>MMPFLMFGLNPLGGLVIAIVVPLLVVIFGTYAGVLGALQTFFGEDSWQDVSLPESDDTE</sequence>
<dbReference type="EMBL" id="WUUU01000139">
    <property type="protein sequence ID" value="MXR21695.1"/>
    <property type="molecule type" value="Genomic_DNA"/>
</dbReference>
<accession>A0A6B0SJ63</accession>
<dbReference type="Proteomes" id="UP000471521">
    <property type="component" value="Unassembled WGS sequence"/>
</dbReference>
<evidence type="ECO:0000256" key="1">
    <source>
        <dbReference type="SAM" id="Phobius"/>
    </source>
</evidence>
<dbReference type="AlphaFoldDB" id="A0A6B0SJ63"/>
<keyword evidence="1" id="KW-0472">Membrane</keyword>
<name>A0A6B0SJ63_9EURY</name>
<reference evidence="2 3" key="1">
    <citation type="submission" date="2019-12" db="EMBL/GenBank/DDBJ databases">
        <title>Isolation and characterization of three novel carbon monoxide-oxidizing members of Halobacteria from salione crusts and soils.</title>
        <authorList>
            <person name="Myers M.R."/>
            <person name="King G.M."/>
        </authorList>
    </citation>
    <scope>NUCLEOTIDE SEQUENCE [LARGE SCALE GENOMIC DNA]</scope>
    <source>
        <strain evidence="2 3">PCN9</strain>
    </source>
</reference>
<evidence type="ECO:0000313" key="3">
    <source>
        <dbReference type="Proteomes" id="UP000471521"/>
    </source>
</evidence>
<keyword evidence="1" id="KW-1133">Transmembrane helix</keyword>
<keyword evidence="3" id="KW-1185">Reference proteome</keyword>
<comment type="caution">
    <text evidence="2">The sequence shown here is derived from an EMBL/GenBank/DDBJ whole genome shotgun (WGS) entry which is preliminary data.</text>
</comment>
<organism evidence="2 3">
    <name type="scientific">Halobacterium bonnevillei</name>
    <dbReference type="NCBI Taxonomy" id="2692200"/>
    <lineage>
        <taxon>Archaea</taxon>
        <taxon>Methanobacteriati</taxon>
        <taxon>Methanobacteriota</taxon>
        <taxon>Stenosarchaea group</taxon>
        <taxon>Halobacteria</taxon>
        <taxon>Halobacteriales</taxon>
        <taxon>Halobacteriaceae</taxon>
        <taxon>Halobacterium</taxon>
    </lineage>
</organism>
<feature type="transmembrane region" description="Helical" evidence="1">
    <location>
        <begin position="12"/>
        <end position="38"/>
    </location>
</feature>
<proteinExistence type="predicted"/>
<evidence type="ECO:0000313" key="2">
    <source>
        <dbReference type="EMBL" id="MXR21695.1"/>
    </source>
</evidence>
<dbReference type="RefSeq" id="WP_159527140.1">
    <property type="nucleotide sequence ID" value="NZ_WUUU01000139.1"/>
</dbReference>
<gene>
    <name evidence="2" type="ORF">GRX66_14160</name>
</gene>
<keyword evidence="1" id="KW-0812">Transmembrane</keyword>
<protein>
    <submittedName>
        <fullName evidence="2">Uncharacterized protein</fullName>
    </submittedName>
</protein>